<dbReference type="Gene3D" id="3.30.70.330">
    <property type="match status" value="1"/>
</dbReference>
<dbReference type="PROSITE" id="PS50878">
    <property type="entry name" value="RT_POL"/>
    <property type="match status" value="1"/>
</dbReference>
<evidence type="ECO:0000313" key="3">
    <source>
        <dbReference type="EMBL" id="GKV27285.1"/>
    </source>
</evidence>
<dbReference type="SUPFAM" id="SSF56219">
    <property type="entry name" value="DNase I-like"/>
    <property type="match status" value="1"/>
</dbReference>
<comment type="caution">
    <text evidence="3">The sequence shown here is derived from an EMBL/GenBank/DDBJ whole genome shotgun (WGS) entry which is preliminary data.</text>
</comment>
<evidence type="ECO:0000259" key="2">
    <source>
        <dbReference type="PROSITE" id="PS50878"/>
    </source>
</evidence>
<keyword evidence="4" id="KW-1185">Reference proteome</keyword>
<evidence type="ECO:0000313" key="4">
    <source>
        <dbReference type="Proteomes" id="UP001054252"/>
    </source>
</evidence>
<proteinExistence type="predicted"/>
<accession>A0AAV5KRL3</accession>
<feature type="domain" description="Reverse transcriptase" evidence="2">
    <location>
        <begin position="870"/>
        <end position="1120"/>
    </location>
</feature>
<dbReference type="Proteomes" id="UP001054252">
    <property type="component" value="Unassembled WGS sequence"/>
</dbReference>
<organism evidence="3 4">
    <name type="scientific">Rubroshorea leprosula</name>
    <dbReference type="NCBI Taxonomy" id="152421"/>
    <lineage>
        <taxon>Eukaryota</taxon>
        <taxon>Viridiplantae</taxon>
        <taxon>Streptophyta</taxon>
        <taxon>Embryophyta</taxon>
        <taxon>Tracheophyta</taxon>
        <taxon>Spermatophyta</taxon>
        <taxon>Magnoliopsida</taxon>
        <taxon>eudicotyledons</taxon>
        <taxon>Gunneridae</taxon>
        <taxon>Pentapetalae</taxon>
        <taxon>rosids</taxon>
        <taxon>malvids</taxon>
        <taxon>Malvales</taxon>
        <taxon>Dipterocarpaceae</taxon>
        <taxon>Rubroshorea</taxon>
    </lineage>
</organism>
<name>A0AAV5KRL3_9ROSI</name>
<feature type="region of interest" description="Disordered" evidence="1">
    <location>
        <begin position="336"/>
        <end position="363"/>
    </location>
</feature>
<dbReference type="InterPro" id="IPR000477">
    <property type="entry name" value="RT_dom"/>
</dbReference>
<dbReference type="InterPro" id="IPR036691">
    <property type="entry name" value="Endo/exonu/phosph_ase_sf"/>
</dbReference>
<dbReference type="Pfam" id="PF00078">
    <property type="entry name" value="RVT_1"/>
    <property type="match status" value="1"/>
</dbReference>
<dbReference type="InterPro" id="IPR035979">
    <property type="entry name" value="RBD_domain_sf"/>
</dbReference>
<dbReference type="SUPFAM" id="SSF54928">
    <property type="entry name" value="RNA-binding domain, RBD"/>
    <property type="match status" value="1"/>
</dbReference>
<dbReference type="PANTHER" id="PTHR33116">
    <property type="entry name" value="REVERSE TRANSCRIPTASE ZINC-BINDING DOMAIN-CONTAINING PROTEIN-RELATED-RELATED"/>
    <property type="match status" value="1"/>
</dbReference>
<gene>
    <name evidence="3" type="ORF">SLEP1_g36471</name>
</gene>
<dbReference type="InterPro" id="IPR012677">
    <property type="entry name" value="Nucleotide-bd_a/b_plait_sf"/>
</dbReference>
<protein>
    <recommendedName>
        <fullName evidence="2">Reverse transcriptase domain-containing protein</fullName>
    </recommendedName>
</protein>
<evidence type="ECO:0000256" key="1">
    <source>
        <dbReference type="SAM" id="MobiDB-lite"/>
    </source>
</evidence>
<dbReference type="CDD" id="cd01650">
    <property type="entry name" value="RT_nLTR_like"/>
    <property type="match status" value="1"/>
</dbReference>
<dbReference type="GO" id="GO:0003676">
    <property type="term" value="F:nucleic acid binding"/>
    <property type="evidence" value="ECO:0007669"/>
    <property type="project" value="InterPro"/>
</dbReference>
<dbReference type="CDD" id="cd00590">
    <property type="entry name" value="RRM_SF"/>
    <property type="match status" value="1"/>
</dbReference>
<dbReference type="Gene3D" id="3.60.10.10">
    <property type="entry name" value="Endonuclease/exonuclease/phosphatase"/>
    <property type="match status" value="1"/>
</dbReference>
<dbReference type="PANTHER" id="PTHR33116:SF78">
    <property type="entry name" value="OS12G0587133 PROTEIN"/>
    <property type="match status" value="1"/>
</dbReference>
<sequence>MIGHQKGHSKVRKEHPKGYGKGVLEQVVSFFFTNFPDDWRSGEMWKAFIRCGRAIDVYVAKKKDKWGQSFGFVRFLEVKNIRGMEIKLNQIKVGQRTIQANVARFSNAEDQIKQKSHSAIQHSNKPITVSYAEAVINGRRNHAKAVGLEVLAEEEDLKWLKDCFVGIAKRPEIISTLQDKFLMEGYFSAKVTPMGGKLVLLSSIDHEELKDLVEQGKDWLAQRFSDVRPWTPTEVASERFTWLRCQGEHSKGLKRSISEEWSDESNGDFHEDGKWDSNWQVAEEDDEVQQFPGMAELAPAESERSMNMSMEEVKISEKIYRHEGSLNAVCQNSNSLAADEEPEVNGREATSDNTLKSADDKRGGIMKISRDYPNTCSQPNQSPSPRQISCALGQSRLNQFGVKSNGSEKGLEDLPMMGRKFTWFKSDGSAMSRLDRFLVSTGFLLNFPDLIQKGLSRDISDHCPVMLISSSKDWGPKPFRTLDCWFELKEFCPFVQEKWKSYNVEGWNGFRLKEKFKMLKNDLKEWNREVFGHIDRKLEKIRGEIKKFDDIAENGGLSESEIEQRRSFFQQFWEWNSRKDSLLFQKSRQKWLQEGDANSKFFHGCIVKRRRRNGIKGVMKNNSWVEEVPEVKKTVKEYFELKFQEDEWDRPSLEITDLKQLSLEDNSWLTAEFSEEEVKEAMWNCNGSKSSEPDGFNFNFIKRMCWLTAEFSEEEVKEAMWNCNGSKSSEPDGFNFNFIKRMCWLTAEFSEEEVKEAMWNCNGSKSSEPDGFNFNFIKRMCWLTAEFSEEEVKEAMWNCNGSKSSEPDGFNFNFIKRMCWLTAEFSEEEVKEAMWNCNGSKSSEPDGFNFNFIKRMWSTIKQDIIAFVKEFWVNEKLVKGSNLSFIALNLKKESPQGLGDYRPISLIGCLYKIISKLFANRLRKVIHEAKKRRRPTLIFKADFEKAYDSVNWNFLNLMMEKFGFCLKWRKWIMECLATSTVSILVNGSPTAEFSMKKGLRQGDPLAPFLFLLVAEALNGLIHKAKELNMYKGVEVGEERLEVSHLQFANDSIFFYDAIDSNIRAIKGILRTFELVSGLKVNFFKSALYGINVKVEDISEWAKAPNCVAGATPFKYLRIPVGANLTKLSTWAPVIDCLRHKLSNWKCESLSFGERIVLLNAVLSSIPVYFFSTMRAPKKVSKLLALIQRRFLWGGRKDCRKIAWVSWKKVCRSRKKGGLGVKDLGRFNMALLGKWRWRLVVEKETLWNKVVEAKYGVHKKRDWEGKNVKPNGSYWWKAVWKLDKEVGHNEEWVYKGLVKNVGEGNDTLFWQEKWCGEMTLKEKFNRLFRVAESKEALIKNMGEWRNGEWSWKWSWRRELIGREHSLLQDLEKLMQESKLKEGRQDNWSWKHDPNGSYSTKSAYSLLNINVEEQESIQLNKLKAKTNSDLAKEQWWKNPKEALK</sequence>
<dbReference type="EMBL" id="BPVZ01000075">
    <property type="protein sequence ID" value="GKV27285.1"/>
    <property type="molecule type" value="Genomic_DNA"/>
</dbReference>
<reference evidence="3 4" key="1">
    <citation type="journal article" date="2021" name="Commun. Biol.">
        <title>The genome of Shorea leprosula (Dipterocarpaceae) highlights the ecological relevance of drought in aseasonal tropical rainforests.</title>
        <authorList>
            <person name="Ng K.K.S."/>
            <person name="Kobayashi M.J."/>
            <person name="Fawcett J.A."/>
            <person name="Hatakeyama M."/>
            <person name="Paape T."/>
            <person name="Ng C.H."/>
            <person name="Ang C.C."/>
            <person name="Tnah L.H."/>
            <person name="Lee C.T."/>
            <person name="Nishiyama T."/>
            <person name="Sese J."/>
            <person name="O'Brien M.J."/>
            <person name="Copetti D."/>
            <person name="Mohd Noor M.I."/>
            <person name="Ong R.C."/>
            <person name="Putra M."/>
            <person name="Sireger I.Z."/>
            <person name="Indrioko S."/>
            <person name="Kosugi Y."/>
            <person name="Izuno A."/>
            <person name="Isagi Y."/>
            <person name="Lee S.L."/>
            <person name="Shimizu K.K."/>
        </authorList>
    </citation>
    <scope>NUCLEOTIDE SEQUENCE [LARGE SCALE GENOMIC DNA]</scope>
    <source>
        <strain evidence="3">214</strain>
    </source>
</reference>